<keyword evidence="2 5" id="KW-0812">Transmembrane</keyword>
<sequence>MAYIVVLTFSVLDWTVSMCLICKETIRVRRILRPFFLLQNSSLMKKTLKCLRRTLPEVASVLLLLAVHVLLFTIFGMLLFARSKDNEKDGEWRMYFRNLPESLTSLLVLLTTANNPDVMIPAYSRKRSYALFFITFSVIGTYLLMNCLTAIIYKQFRGYLLRSVQDTVLRRSLGIRAAFEVLCCECSNKAGVNGHIATVSTTTVLEVLQKAGMPSFHKQEMIKQTKAFTHDCVTAEQFRNLFDELQKVKI</sequence>
<dbReference type="GO" id="GO:0097682">
    <property type="term" value="F:intracellularly phosphatidylinositol-3,5-bisphosphate-gated monatomic cation channel activity"/>
    <property type="evidence" value="ECO:0007669"/>
    <property type="project" value="TreeGrafter"/>
</dbReference>
<evidence type="ECO:0000256" key="1">
    <source>
        <dbReference type="ARBA" id="ARBA00004141"/>
    </source>
</evidence>
<comment type="subcellular location">
    <subcellularLocation>
        <location evidence="1">Membrane</location>
        <topology evidence="1">Multi-pass membrane protein</topology>
    </subcellularLocation>
</comment>
<dbReference type="FunFam" id="1.10.287.70:FF:000104">
    <property type="entry name" value="Two pore calcium channel protein 2"/>
    <property type="match status" value="1"/>
</dbReference>
<dbReference type="GO" id="GO:0005765">
    <property type="term" value="C:lysosomal membrane"/>
    <property type="evidence" value="ECO:0007669"/>
    <property type="project" value="InterPro"/>
</dbReference>
<accession>A0A4W3K984</accession>
<dbReference type="GeneTree" id="ENSGT00940000159763"/>
<keyword evidence="8" id="KW-1185">Reference proteome</keyword>
<keyword evidence="4 5" id="KW-0472">Membrane</keyword>
<dbReference type="Pfam" id="PF00520">
    <property type="entry name" value="Ion_trans"/>
    <property type="match status" value="1"/>
</dbReference>
<evidence type="ECO:0000256" key="5">
    <source>
        <dbReference type="SAM" id="Phobius"/>
    </source>
</evidence>
<dbReference type="PANTHER" id="PTHR46768:SF1">
    <property type="entry name" value="TWO PORE CHANNEL PROTEIN 2"/>
    <property type="match status" value="1"/>
</dbReference>
<dbReference type="GO" id="GO:0015280">
    <property type="term" value="F:ligand-gated sodium channel activity"/>
    <property type="evidence" value="ECO:0007669"/>
    <property type="project" value="TreeGrafter"/>
</dbReference>
<dbReference type="SUPFAM" id="SSF81324">
    <property type="entry name" value="Voltage-gated potassium channels"/>
    <property type="match status" value="1"/>
</dbReference>
<evidence type="ECO:0000313" key="7">
    <source>
        <dbReference type="Ensembl" id="ENSCMIP00000041080.1"/>
    </source>
</evidence>
<dbReference type="STRING" id="7868.ENSCMIP00000041080"/>
<dbReference type="Ensembl" id="ENSCMIT00000041660.1">
    <property type="protein sequence ID" value="ENSCMIP00000041080.1"/>
    <property type="gene ID" value="ENSCMIG00000017116.1"/>
</dbReference>
<name>A0A4W3K984_CALMI</name>
<dbReference type="GO" id="GO:0022832">
    <property type="term" value="F:voltage-gated channel activity"/>
    <property type="evidence" value="ECO:0007669"/>
    <property type="project" value="InterPro"/>
</dbReference>
<organism evidence="7 8">
    <name type="scientific">Callorhinchus milii</name>
    <name type="common">Ghost shark</name>
    <dbReference type="NCBI Taxonomy" id="7868"/>
    <lineage>
        <taxon>Eukaryota</taxon>
        <taxon>Metazoa</taxon>
        <taxon>Chordata</taxon>
        <taxon>Craniata</taxon>
        <taxon>Vertebrata</taxon>
        <taxon>Chondrichthyes</taxon>
        <taxon>Holocephali</taxon>
        <taxon>Chimaeriformes</taxon>
        <taxon>Callorhinchidae</taxon>
        <taxon>Callorhinchus</taxon>
    </lineage>
</organism>
<dbReference type="InterPro" id="IPR005821">
    <property type="entry name" value="Ion_trans_dom"/>
</dbReference>
<evidence type="ECO:0000256" key="4">
    <source>
        <dbReference type="ARBA" id="ARBA00023136"/>
    </source>
</evidence>
<reference evidence="7" key="5">
    <citation type="submission" date="2025-09" db="UniProtKB">
        <authorList>
            <consortium name="Ensembl"/>
        </authorList>
    </citation>
    <scope>IDENTIFICATION</scope>
</reference>
<keyword evidence="3 5" id="KW-1133">Transmembrane helix</keyword>
<dbReference type="GO" id="GO:0075509">
    <property type="term" value="P:endocytosis involved in viral entry into host cell"/>
    <property type="evidence" value="ECO:0007669"/>
    <property type="project" value="TreeGrafter"/>
</dbReference>
<protein>
    <recommendedName>
        <fullName evidence="6">Ion transport domain-containing protein</fullName>
    </recommendedName>
</protein>
<dbReference type="InterPro" id="IPR028798">
    <property type="entry name" value="TPC2"/>
</dbReference>
<dbReference type="AlphaFoldDB" id="A0A4W3K984"/>
<reference evidence="8" key="1">
    <citation type="journal article" date="2006" name="Science">
        <title>Ancient noncoding elements conserved in the human genome.</title>
        <authorList>
            <person name="Venkatesh B."/>
            <person name="Kirkness E.F."/>
            <person name="Loh Y.H."/>
            <person name="Halpern A.L."/>
            <person name="Lee A.P."/>
            <person name="Johnson J."/>
            <person name="Dandona N."/>
            <person name="Viswanathan L.D."/>
            <person name="Tay A."/>
            <person name="Venter J.C."/>
            <person name="Strausberg R.L."/>
            <person name="Brenner S."/>
        </authorList>
    </citation>
    <scope>NUCLEOTIDE SEQUENCE [LARGE SCALE GENOMIC DNA]</scope>
</reference>
<feature type="domain" description="Ion transport" evidence="6">
    <location>
        <begin position="5"/>
        <end position="156"/>
    </location>
</feature>
<reference evidence="8" key="2">
    <citation type="journal article" date="2007" name="PLoS Biol.">
        <title>Survey sequencing and comparative analysis of the elephant shark (Callorhinchus milii) genome.</title>
        <authorList>
            <person name="Venkatesh B."/>
            <person name="Kirkness E.F."/>
            <person name="Loh Y.H."/>
            <person name="Halpern A.L."/>
            <person name="Lee A.P."/>
            <person name="Johnson J."/>
            <person name="Dandona N."/>
            <person name="Viswanathan L.D."/>
            <person name="Tay A."/>
            <person name="Venter J.C."/>
            <person name="Strausberg R.L."/>
            <person name="Brenner S."/>
        </authorList>
    </citation>
    <scope>NUCLEOTIDE SEQUENCE [LARGE SCALE GENOMIC DNA]</scope>
</reference>
<proteinExistence type="predicted"/>
<dbReference type="Gene3D" id="1.10.287.70">
    <property type="match status" value="1"/>
</dbReference>
<reference evidence="8" key="3">
    <citation type="journal article" date="2014" name="Nature">
        <title>Elephant shark genome provides unique insights into gnathostome evolution.</title>
        <authorList>
            <consortium name="International Elephant Shark Genome Sequencing Consortium"/>
            <person name="Venkatesh B."/>
            <person name="Lee A.P."/>
            <person name="Ravi V."/>
            <person name="Maurya A.K."/>
            <person name="Lian M.M."/>
            <person name="Swann J.B."/>
            <person name="Ohta Y."/>
            <person name="Flajnik M.F."/>
            <person name="Sutoh Y."/>
            <person name="Kasahara M."/>
            <person name="Hoon S."/>
            <person name="Gangu V."/>
            <person name="Roy S.W."/>
            <person name="Irimia M."/>
            <person name="Korzh V."/>
            <person name="Kondrychyn I."/>
            <person name="Lim Z.W."/>
            <person name="Tay B.H."/>
            <person name="Tohari S."/>
            <person name="Kong K.W."/>
            <person name="Ho S."/>
            <person name="Lorente-Galdos B."/>
            <person name="Quilez J."/>
            <person name="Marques-Bonet T."/>
            <person name="Raney B.J."/>
            <person name="Ingham P.W."/>
            <person name="Tay A."/>
            <person name="Hillier L.W."/>
            <person name="Minx P."/>
            <person name="Boehm T."/>
            <person name="Wilson R.K."/>
            <person name="Brenner S."/>
            <person name="Warren W.C."/>
        </authorList>
    </citation>
    <scope>NUCLEOTIDE SEQUENCE [LARGE SCALE GENOMIC DNA]</scope>
</reference>
<dbReference type="PANTHER" id="PTHR46768">
    <property type="entry name" value="TWO PORE CALCIUM CHANNEL PROTEIN 2"/>
    <property type="match status" value="1"/>
</dbReference>
<evidence type="ECO:0000313" key="8">
    <source>
        <dbReference type="Proteomes" id="UP000314986"/>
    </source>
</evidence>
<evidence type="ECO:0000259" key="6">
    <source>
        <dbReference type="Pfam" id="PF00520"/>
    </source>
</evidence>
<reference evidence="7" key="4">
    <citation type="submission" date="2025-08" db="UniProtKB">
        <authorList>
            <consortium name="Ensembl"/>
        </authorList>
    </citation>
    <scope>IDENTIFICATION</scope>
</reference>
<evidence type="ECO:0000256" key="2">
    <source>
        <dbReference type="ARBA" id="ARBA00022692"/>
    </source>
</evidence>
<feature type="transmembrane region" description="Helical" evidence="5">
    <location>
        <begin position="129"/>
        <end position="153"/>
    </location>
</feature>
<evidence type="ECO:0000256" key="3">
    <source>
        <dbReference type="ARBA" id="ARBA00022989"/>
    </source>
</evidence>
<dbReference type="InParanoid" id="A0A4W3K984"/>
<feature type="transmembrane region" description="Helical" evidence="5">
    <location>
        <begin position="58"/>
        <end position="81"/>
    </location>
</feature>
<dbReference type="GO" id="GO:0019722">
    <property type="term" value="P:calcium-mediated signaling"/>
    <property type="evidence" value="ECO:0007669"/>
    <property type="project" value="TreeGrafter"/>
</dbReference>
<dbReference type="Proteomes" id="UP000314986">
    <property type="component" value="Unassembled WGS sequence"/>
</dbReference>